<dbReference type="EC" id="3.1.3.3" evidence="2"/>
<feature type="binding site" evidence="11">
    <location>
        <position position="15"/>
    </location>
    <ligand>
        <name>substrate</name>
    </ligand>
</feature>
<feature type="binding site" evidence="11">
    <location>
        <position position="46"/>
    </location>
    <ligand>
        <name>substrate</name>
    </ligand>
</feature>
<dbReference type="PANTHER" id="PTHR43344">
    <property type="entry name" value="PHOSPHOSERINE PHOSPHATASE"/>
    <property type="match status" value="1"/>
</dbReference>
<evidence type="ECO:0000313" key="15">
    <source>
        <dbReference type="EMBL" id="VFJ96409.1"/>
    </source>
</evidence>
<evidence type="ECO:0000256" key="3">
    <source>
        <dbReference type="ARBA" id="ARBA00022605"/>
    </source>
</evidence>
<protein>
    <recommendedName>
        <fullName evidence="2">phosphoserine phosphatase</fullName>
        <ecNumber evidence="2">3.1.3.3</ecNumber>
    </recommendedName>
</protein>
<dbReference type="EMBL" id="CAADFI010000007">
    <property type="protein sequence ID" value="VFJ90034.1"/>
    <property type="molecule type" value="Genomic_DNA"/>
</dbReference>
<feature type="binding site" evidence="12">
    <location>
        <position position="7"/>
    </location>
    <ligand>
        <name>Mg(2+)</name>
        <dbReference type="ChEBI" id="CHEBI:18420"/>
    </ligand>
</feature>
<evidence type="ECO:0000256" key="9">
    <source>
        <dbReference type="ARBA" id="ARBA00048523"/>
    </source>
</evidence>
<gene>
    <name evidence="13" type="ORF">BECKH772A_GA0070896_1000637</name>
    <name evidence="14" type="ORF">BECKH772B_GA0070898_1000737</name>
    <name evidence="15" type="ORF">BECKH772C_GA0070978_1000637</name>
</gene>
<dbReference type="Gene3D" id="3.90.1470.10">
    <property type="entry name" value="thrh gene product, domain 2"/>
    <property type="match status" value="1"/>
</dbReference>
<comment type="pathway">
    <text evidence="1">Amino-acid biosynthesis; L-serine biosynthesis; L-serine from 3-phospho-D-glycerate: step 3/3.</text>
</comment>
<keyword evidence="6" id="KW-0460">Magnesium</keyword>
<proteinExistence type="predicted"/>
<evidence type="ECO:0000256" key="1">
    <source>
        <dbReference type="ARBA" id="ARBA00005135"/>
    </source>
</evidence>
<reference evidence="13" key="1">
    <citation type="submission" date="2019-02" db="EMBL/GenBank/DDBJ databases">
        <authorList>
            <person name="Gruber-Vodicka R. H."/>
            <person name="Seah K. B. B."/>
        </authorList>
    </citation>
    <scope>NUCLEOTIDE SEQUENCE</scope>
    <source>
        <strain evidence="15">BECK_SA2B12</strain>
        <strain evidence="13">BECK_SA2B15</strain>
        <strain evidence="14">BECK_SA2B20</strain>
    </source>
</reference>
<evidence type="ECO:0000256" key="2">
    <source>
        <dbReference type="ARBA" id="ARBA00012640"/>
    </source>
</evidence>
<name>A0A450U862_9GAMM</name>
<comment type="cofactor">
    <cofactor evidence="12">
        <name>Mg(2+)</name>
        <dbReference type="ChEBI" id="CHEBI:18420"/>
    </cofactor>
    <text evidence="12">Binds 1 Mg(2+) ion per subunit.</text>
</comment>
<feature type="binding site" evidence="11">
    <location>
        <position position="155"/>
    </location>
    <ligand>
        <name>substrate</name>
    </ligand>
</feature>
<keyword evidence="7" id="KW-0718">Serine biosynthesis</keyword>
<evidence type="ECO:0000256" key="5">
    <source>
        <dbReference type="ARBA" id="ARBA00022801"/>
    </source>
</evidence>
<comment type="catalytic activity">
    <reaction evidence="8">
        <text>O-phospho-L-serine + H2O = L-serine + phosphate</text>
        <dbReference type="Rhea" id="RHEA:21208"/>
        <dbReference type="ChEBI" id="CHEBI:15377"/>
        <dbReference type="ChEBI" id="CHEBI:33384"/>
        <dbReference type="ChEBI" id="CHEBI:43474"/>
        <dbReference type="ChEBI" id="CHEBI:57524"/>
        <dbReference type="EC" id="3.1.3.3"/>
    </reaction>
</comment>
<feature type="active site" description="Nucleophile" evidence="10">
    <location>
        <position position="7"/>
    </location>
</feature>
<dbReference type="SUPFAM" id="SSF56784">
    <property type="entry name" value="HAD-like"/>
    <property type="match status" value="1"/>
</dbReference>
<dbReference type="EMBL" id="CAADFG010000006">
    <property type="protein sequence ID" value="VFJ88061.1"/>
    <property type="molecule type" value="Genomic_DNA"/>
</dbReference>
<organism evidence="13">
    <name type="scientific">Candidatus Kentrum eta</name>
    <dbReference type="NCBI Taxonomy" id="2126337"/>
    <lineage>
        <taxon>Bacteria</taxon>
        <taxon>Pseudomonadati</taxon>
        <taxon>Pseudomonadota</taxon>
        <taxon>Gammaproteobacteria</taxon>
        <taxon>Candidatus Kentrum</taxon>
    </lineage>
</organism>
<dbReference type="InterPro" id="IPR036412">
    <property type="entry name" value="HAD-like_sf"/>
</dbReference>
<dbReference type="InterPro" id="IPR011863">
    <property type="entry name" value="HSK-PSP"/>
</dbReference>
<dbReference type="NCBIfam" id="TIGR02137">
    <property type="entry name" value="HSK-PSP"/>
    <property type="match status" value="1"/>
</dbReference>
<dbReference type="GO" id="GO:0036424">
    <property type="term" value="F:L-phosphoserine phosphatase activity"/>
    <property type="evidence" value="ECO:0007669"/>
    <property type="project" value="TreeGrafter"/>
</dbReference>
<evidence type="ECO:0000256" key="11">
    <source>
        <dbReference type="PIRSR" id="PIRSR611863-2"/>
    </source>
</evidence>
<feature type="active site" description="Proton donor" evidence="10">
    <location>
        <position position="9"/>
    </location>
</feature>
<keyword evidence="4" id="KW-0479">Metal-binding</keyword>
<evidence type="ECO:0000256" key="8">
    <source>
        <dbReference type="ARBA" id="ARBA00048138"/>
    </source>
</evidence>
<evidence type="ECO:0000256" key="6">
    <source>
        <dbReference type="ARBA" id="ARBA00022842"/>
    </source>
</evidence>
<dbReference type="PANTHER" id="PTHR43344:SF2">
    <property type="entry name" value="PHOSPHOSERINE PHOSPHATASE"/>
    <property type="match status" value="1"/>
</dbReference>
<evidence type="ECO:0000256" key="4">
    <source>
        <dbReference type="ARBA" id="ARBA00022723"/>
    </source>
</evidence>
<dbReference type="Gene3D" id="3.40.50.1000">
    <property type="entry name" value="HAD superfamily/HAD-like"/>
    <property type="match status" value="1"/>
</dbReference>
<evidence type="ECO:0000313" key="13">
    <source>
        <dbReference type="EMBL" id="VFJ88061.1"/>
    </source>
</evidence>
<dbReference type="GO" id="GO:0006564">
    <property type="term" value="P:L-serine biosynthetic process"/>
    <property type="evidence" value="ECO:0007669"/>
    <property type="project" value="UniProtKB-KW"/>
</dbReference>
<dbReference type="InterPro" id="IPR023214">
    <property type="entry name" value="HAD_sf"/>
</dbReference>
<evidence type="ECO:0000313" key="14">
    <source>
        <dbReference type="EMBL" id="VFJ90034.1"/>
    </source>
</evidence>
<dbReference type="Pfam" id="PF00702">
    <property type="entry name" value="Hydrolase"/>
    <property type="match status" value="1"/>
</dbReference>
<evidence type="ECO:0000256" key="12">
    <source>
        <dbReference type="PIRSR" id="PIRSR611863-3"/>
    </source>
</evidence>
<feature type="binding site" evidence="11">
    <location>
        <begin position="90"/>
        <end position="91"/>
    </location>
    <ligand>
        <name>substrate</name>
    </ligand>
</feature>
<dbReference type="GO" id="GO:0005737">
    <property type="term" value="C:cytoplasm"/>
    <property type="evidence" value="ECO:0007669"/>
    <property type="project" value="TreeGrafter"/>
</dbReference>
<feature type="binding site" evidence="12">
    <location>
        <position position="9"/>
    </location>
    <ligand>
        <name>Mg(2+)</name>
        <dbReference type="ChEBI" id="CHEBI:18420"/>
    </ligand>
</feature>
<dbReference type="EMBL" id="CAADFJ010000006">
    <property type="protein sequence ID" value="VFJ96409.1"/>
    <property type="molecule type" value="Genomic_DNA"/>
</dbReference>
<dbReference type="GO" id="GO:0000287">
    <property type="term" value="F:magnesium ion binding"/>
    <property type="evidence" value="ECO:0007669"/>
    <property type="project" value="TreeGrafter"/>
</dbReference>
<dbReference type="NCBIfam" id="NF010109">
    <property type="entry name" value="PRK13582.1"/>
    <property type="match status" value="1"/>
</dbReference>
<sequence length="213" mass="24093">MEIACLDLEGVLVPEVWIGVADKTGITALRATTRDIPDYDELMRQRLSLLEQHGLKLADLQAVIGTLKPLKGALAFLDWLRPRFQVIILSDTFYQFATPLMHRLGWPTLFCNHLEIDGEDRIIGYRLRQPDQKRQAIKALHALDFRTIAAGDSYNDTGMLAEADAGIFFRPPRDIARQFPQYPVTEDYEALRAAFTRASIRPIQAMEAAPETP</sequence>
<accession>A0A450U862</accession>
<dbReference type="AlphaFoldDB" id="A0A450U862"/>
<feature type="binding site" evidence="11">
    <location>
        <position position="133"/>
    </location>
    <ligand>
        <name>substrate</name>
    </ligand>
</feature>
<keyword evidence="3" id="KW-0028">Amino-acid biosynthesis</keyword>
<evidence type="ECO:0000256" key="10">
    <source>
        <dbReference type="PIRSR" id="PIRSR611863-1"/>
    </source>
</evidence>
<dbReference type="InterPro" id="IPR050582">
    <property type="entry name" value="HAD-like_SerB"/>
</dbReference>
<keyword evidence="5" id="KW-0378">Hydrolase</keyword>
<evidence type="ECO:0000256" key="7">
    <source>
        <dbReference type="ARBA" id="ARBA00023299"/>
    </source>
</evidence>
<feature type="binding site" evidence="12">
    <location>
        <position position="152"/>
    </location>
    <ligand>
        <name>Mg(2+)</name>
        <dbReference type="ChEBI" id="CHEBI:18420"/>
    </ligand>
</feature>
<comment type="catalytic activity">
    <reaction evidence="9">
        <text>O-phospho-D-serine + H2O = D-serine + phosphate</text>
        <dbReference type="Rhea" id="RHEA:24873"/>
        <dbReference type="ChEBI" id="CHEBI:15377"/>
        <dbReference type="ChEBI" id="CHEBI:35247"/>
        <dbReference type="ChEBI" id="CHEBI:43474"/>
        <dbReference type="ChEBI" id="CHEBI:58680"/>
        <dbReference type="EC" id="3.1.3.3"/>
    </reaction>
</comment>